<accession>A0A0K0EV57</accession>
<reference evidence="2" key="1">
    <citation type="submission" date="2014-07" db="EMBL/GenBank/DDBJ databases">
        <authorList>
            <person name="Martin A.A"/>
            <person name="De Silva N."/>
        </authorList>
    </citation>
    <scope>NUCLEOTIDE SEQUENCE</scope>
</reference>
<reference evidence="3" key="2">
    <citation type="submission" date="2015-08" db="UniProtKB">
        <authorList>
            <consortium name="WormBaseParasite"/>
        </authorList>
    </citation>
    <scope>IDENTIFICATION</scope>
</reference>
<evidence type="ECO:0000313" key="2">
    <source>
        <dbReference type="Proteomes" id="UP000035680"/>
    </source>
</evidence>
<sequence>MDNIIASDEVNISNPPKDAFNIIPARSTGIWSFLVQLLTITVSISVILFFYVFINGQTTVDNVSRISNGKSWNFNVLDEVEQIFDATNSSEKNSTSTHLFQHHMLNNETSQVLNELSNATINIGNSYRIEILRLIIISTFINIGIAILWLLSIFLLLLSVKFEIRDFIIVNGEFLFFSSLGNLCHSVLVGCLLFYMKTHHWLMIIIISSTSALLVLTIFINIISCYFNWIWSRYVSYMNGDDSCLCLAKIAHLCGHRRRGSANVTTGEYVIPVATAHSNLPYIDEQPIRNFSNF</sequence>
<feature type="transmembrane region" description="Helical" evidence="1">
    <location>
        <begin position="134"/>
        <end position="162"/>
    </location>
</feature>
<feature type="transmembrane region" description="Helical" evidence="1">
    <location>
        <begin position="201"/>
        <end position="229"/>
    </location>
</feature>
<proteinExistence type="predicted"/>
<evidence type="ECO:0000256" key="1">
    <source>
        <dbReference type="SAM" id="Phobius"/>
    </source>
</evidence>
<feature type="transmembrane region" description="Helical" evidence="1">
    <location>
        <begin position="30"/>
        <end position="54"/>
    </location>
</feature>
<dbReference type="Proteomes" id="UP000035680">
    <property type="component" value="Unassembled WGS sequence"/>
</dbReference>
<protein>
    <submittedName>
        <fullName evidence="3">Uncharacterized protein</fullName>
    </submittedName>
</protein>
<organism evidence="2 3">
    <name type="scientific">Strongyloides venezuelensis</name>
    <name type="common">Threadworm</name>
    <dbReference type="NCBI Taxonomy" id="75913"/>
    <lineage>
        <taxon>Eukaryota</taxon>
        <taxon>Metazoa</taxon>
        <taxon>Ecdysozoa</taxon>
        <taxon>Nematoda</taxon>
        <taxon>Chromadorea</taxon>
        <taxon>Rhabditida</taxon>
        <taxon>Tylenchina</taxon>
        <taxon>Panagrolaimomorpha</taxon>
        <taxon>Strongyloidoidea</taxon>
        <taxon>Strongyloididae</taxon>
        <taxon>Strongyloides</taxon>
    </lineage>
</organism>
<name>A0A0K0EV57_STRVS</name>
<feature type="transmembrane region" description="Helical" evidence="1">
    <location>
        <begin position="174"/>
        <end position="195"/>
    </location>
</feature>
<keyword evidence="1" id="KW-1133">Transmembrane helix</keyword>
<keyword evidence="2" id="KW-1185">Reference proteome</keyword>
<keyword evidence="1" id="KW-0472">Membrane</keyword>
<evidence type="ECO:0000313" key="3">
    <source>
        <dbReference type="WBParaSite" id="SVE_0040600.1"/>
    </source>
</evidence>
<dbReference type="WBParaSite" id="SVE_0040600.1">
    <property type="protein sequence ID" value="SVE_0040600.1"/>
    <property type="gene ID" value="SVE_0040600"/>
</dbReference>
<dbReference type="AlphaFoldDB" id="A0A0K0EV57"/>
<keyword evidence="1" id="KW-0812">Transmembrane</keyword>